<dbReference type="EMBL" id="FNZK01000002">
    <property type="protein sequence ID" value="SEI99756.1"/>
    <property type="molecule type" value="Genomic_DNA"/>
</dbReference>
<accession>A0A1H6V7F0</accession>
<dbReference type="InterPro" id="IPR040285">
    <property type="entry name" value="ProX/PRXD1"/>
</dbReference>
<keyword evidence="4" id="KW-1185">Reference proteome</keyword>
<evidence type="ECO:0000313" key="4">
    <source>
        <dbReference type="Proteomes" id="UP000199662"/>
    </source>
</evidence>
<comment type="similarity">
    <text evidence="1">Belongs to the PRORSD1 family.</text>
</comment>
<evidence type="ECO:0000256" key="1">
    <source>
        <dbReference type="ARBA" id="ARBA00010201"/>
    </source>
</evidence>
<gene>
    <name evidence="3" type="ORF">SAMN05660742_102218</name>
</gene>
<dbReference type="PANTHER" id="PTHR31423:SF3">
    <property type="entry name" value="PROLYL-TRNA SYNTHETASE ASSOCIATED DOMAIN-CONTAINING PROTEIN 1-RELATED"/>
    <property type="match status" value="1"/>
</dbReference>
<dbReference type="AlphaFoldDB" id="A0A1H6V7F0"/>
<dbReference type="PANTHER" id="PTHR31423">
    <property type="entry name" value="YBAK DOMAIN-CONTAINING PROTEIN"/>
    <property type="match status" value="1"/>
</dbReference>
<dbReference type="InterPro" id="IPR007214">
    <property type="entry name" value="YbaK/aa-tRNA-synth-assoc-dom"/>
</dbReference>
<dbReference type="Gene3D" id="3.90.960.10">
    <property type="entry name" value="YbaK/aminoacyl-tRNA synthetase-associated domain"/>
    <property type="match status" value="1"/>
</dbReference>
<evidence type="ECO:0000259" key="2">
    <source>
        <dbReference type="Pfam" id="PF04073"/>
    </source>
</evidence>
<evidence type="ECO:0000313" key="3">
    <source>
        <dbReference type="EMBL" id="SEI99756.1"/>
    </source>
</evidence>
<protein>
    <submittedName>
        <fullName evidence="3">Ala-tRNA(Pro) deacylase</fullName>
    </submittedName>
</protein>
<feature type="domain" description="YbaK/aminoacyl-tRNA synthetase-associated" evidence="2">
    <location>
        <begin position="31"/>
        <end position="155"/>
    </location>
</feature>
<dbReference type="SUPFAM" id="SSF55826">
    <property type="entry name" value="YbaK/ProRS associated domain"/>
    <property type="match status" value="1"/>
</dbReference>
<name>A0A1H6V7F0_9FIRM</name>
<reference evidence="3 4" key="1">
    <citation type="submission" date="2016-10" db="EMBL/GenBank/DDBJ databases">
        <authorList>
            <person name="de Groot N.N."/>
        </authorList>
    </citation>
    <scope>NUCLEOTIDE SEQUENCE [LARGE SCALE GENOMIC DNA]</scope>
    <source>
        <strain evidence="3 4">DSM 2179</strain>
    </source>
</reference>
<dbReference type="GO" id="GO:0002161">
    <property type="term" value="F:aminoacyl-tRNA deacylase activity"/>
    <property type="evidence" value="ECO:0007669"/>
    <property type="project" value="InterPro"/>
</dbReference>
<proteinExistence type="inferred from homology"/>
<sequence length="169" mass="19641">MKMDVLREFFTAQDIIDFFNEQNMPFEFYQHAPAYSIDDLEALAIPHKEDIVKNLFLRDDKKRNYYLVTLPGHKKIDLKMLSEKIPSRRLSFASEELLYEKLLLKKGNVTPLGVLNNKEKNVIVVFDKNLQGKTIGVHPMDNSKTVFLRFEALIELIKNNGNPIILCDI</sequence>
<dbReference type="Pfam" id="PF04073">
    <property type="entry name" value="tRNA_edit"/>
    <property type="match status" value="1"/>
</dbReference>
<organism evidence="3 4">
    <name type="scientific">Propionispira arboris</name>
    <dbReference type="NCBI Taxonomy" id="84035"/>
    <lineage>
        <taxon>Bacteria</taxon>
        <taxon>Bacillati</taxon>
        <taxon>Bacillota</taxon>
        <taxon>Negativicutes</taxon>
        <taxon>Selenomonadales</taxon>
        <taxon>Selenomonadaceae</taxon>
        <taxon>Propionispira</taxon>
    </lineage>
</organism>
<dbReference type="Proteomes" id="UP000199662">
    <property type="component" value="Unassembled WGS sequence"/>
</dbReference>
<dbReference type="InterPro" id="IPR036754">
    <property type="entry name" value="YbaK/aa-tRNA-synt-asso_dom_sf"/>
</dbReference>